<organism evidence="5 6">
    <name type="scientific">Puniceicoccus vermicola</name>
    <dbReference type="NCBI Taxonomy" id="388746"/>
    <lineage>
        <taxon>Bacteria</taxon>
        <taxon>Pseudomonadati</taxon>
        <taxon>Verrucomicrobiota</taxon>
        <taxon>Opitutia</taxon>
        <taxon>Puniceicoccales</taxon>
        <taxon>Puniceicoccaceae</taxon>
        <taxon>Puniceicoccus</taxon>
    </lineage>
</organism>
<sequence>MARVTILLPVRNGAQTLEAAVESILQQTFKDWRLLIVDDHSTDRTRKLAEGFSAEDRRILSIQAVGRGIVAALNEGLARVSSPFVARMDVDDYCHPERLRWQCEFLEENPEIGVVSCRTWQDGGGRGYQRYMDWTNSILSVEEHFQNRFVESPVAHPSVVFRREIPDRFGGYRAGDFPEDYEMWLRWMDQGVRFQKIPEFLLEWRDSEKRLSRSDPRYRPEAFYEIKSHFLGRWLEREIPADRPLWLWGAGRVTRRRFRSLEDSGHRFAGFLDIDPKKIGQTLDGRPVEDPRDLAEDSDRFLLFGVGARGARERATQFLESRGYRIGKDFLAVA</sequence>
<protein>
    <submittedName>
        <fullName evidence="5">Glycosyltransferase</fullName>
    </submittedName>
</protein>
<dbReference type="InterPro" id="IPR050834">
    <property type="entry name" value="Glycosyltransf_2"/>
</dbReference>
<dbReference type="AlphaFoldDB" id="A0A7X1E5Z5"/>
<dbReference type="SUPFAM" id="SSF53335">
    <property type="entry name" value="S-adenosyl-L-methionine-dependent methyltransferases"/>
    <property type="match status" value="1"/>
</dbReference>
<dbReference type="Proteomes" id="UP000525652">
    <property type="component" value="Unassembled WGS sequence"/>
</dbReference>
<evidence type="ECO:0000313" key="5">
    <source>
        <dbReference type="EMBL" id="MBC2602122.1"/>
    </source>
</evidence>
<dbReference type="PANTHER" id="PTHR43685:SF5">
    <property type="entry name" value="GLYCOSYLTRANSFERASE EPSE-RELATED"/>
    <property type="match status" value="1"/>
</dbReference>
<comment type="caution">
    <text evidence="5">The sequence shown here is derived from an EMBL/GenBank/DDBJ whole genome shotgun (WGS) entry which is preliminary data.</text>
</comment>
<dbReference type="RefSeq" id="WP_185692822.1">
    <property type="nucleotide sequence ID" value="NZ_JACHVA010000082.1"/>
</dbReference>
<name>A0A7X1E5Z5_9BACT</name>
<feature type="domain" description="Glycosyltransferase 2-like" evidence="4">
    <location>
        <begin position="5"/>
        <end position="163"/>
    </location>
</feature>
<evidence type="ECO:0000259" key="4">
    <source>
        <dbReference type="Pfam" id="PF00535"/>
    </source>
</evidence>
<dbReference type="Gene3D" id="3.40.50.720">
    <property type="entry name" value="NAD(P)-binding Rossmann-like Domain"/>
    <property type="match status" value="1"/>
</dbReference>
<dbReference type="SUPFAM" id="SSF53448">
    <property type="entry name" value="Nucleotide-diphospho-sugar transferases"/>
    <property type="match status" value="1"/>
</dbReference>
<dbReference type="GO" id="GO:0016757">
    <property type="term" value="F:glycosyltransferase activity"/>
    <property type="evidence" value="ECO:0007669"/>
    <property type="project" value="UniProtKB-KW"/>
</dbReference>
<keyword evidence="2" id="KW-0328">Glycosyltransferase</keyword>
<evidence type="ECO:0000313" key="6">
    <source>
        <dbReference type="Proteomes" id="UP000525652"/>
    </source>
</evidence>
<dbReference type="InterPro" id="IPR029044">
    <property type="entry name" value="Nucleotide-diphossugar_trans"/>
</dbReference>
<reference evidence="5 6" key="1">
    <citation type="submission" date="2020-07" db="EMBL/GenBank/DDBJ databases">
        <authorList>
            <person name="Feng X."/>
        </authorList>
    </citation>
    <scope>NUCLEOTIDE SEQUENCE [LARGE SCALE GENOMIC DNA]</scope>
    <source>
        <strain evidence="5 6">JCM14086</strain>
    </source>
</reference>
<evidence type="ECO:0000256" key="2">
    <source>
        <dbReference type="ARBA" id="ARBA00022676"/>
    </source>
</evidence>
<dbReference type="PANTHER" id="PTHR43685">
    <property type="entry name" value="GLYCOSYLTRANSFERASE"/>
    <property type="match status" value="1"/>
</dbReference>
<keyword evidence="6" id="KW-1185">Reference proteome</keyword>
<dbReference type="CDD" id="cd00761">
    <property type="entry name" value="Glyco_tranf_GTA_type"/>
    <property type="match status" value="1"/>
</dbReference>
<proteinExistence type="inferred from homology"/>
<keyword evidence="3 5" id="KW-0808">Transferase</keyword>
<dbReference type="InterPro" id="IPR029063">
    <property type="entry name" value="SAM-dependent_MTases_sf"/>
</dbReference>
<comment type="similarity">
    <text evidence="1">Belongs to the glycosyltransferase 2 family.</text>
</comment>
<gene>
    <name evidence="5" type="ORF">H5P30_10070</name>
</gene>
<accession>A0A7X1E5Z5</accession>
<dbReference type="Gene3D" id="3.90.550.10">
    <property type="entry name" value="Spore Coat Polysaccharide Biosynthesis Protein SpsA, Chain A"/>
    <property type="match status" value="1"/>
</dbReference>
<dbReference type="InterPro" id="IPR001173">
    <property type="entry name" value="Glyco_trans_2-like"/>
</dbReference>
<evidence type="ECO:0000256" key="1">
    <source>
        <dbReference type="ARBA" id="ARBA00006739"/>
    </source>
</evidence>
<dbReference type="Pfam" id="PF00535">
    <property type="entry name" value="Glycos_transf_2"/>
    <property type="match status" value="1"/>
</dbReference>
<evidence type="ECO:0000256" key="3">
    <source>
        <dbReference type="ARBA" id="ARBA00022679"/>
    </source>
</evidence>
<dbReference type="EMBL" id="JACHVA010000082">
    <property type="protein sequence ID" value="MBC2602122.1"/>
    <property type="molecule type" value="Genomic_DNA"/>
</dbReference>